<accession>A0A5A9N0V1</accession>
<dbReference type="InterPro" id="IPR002038">
    <property type="entry name" value="Osteopontin"/>
</dbReference>
<feature type="compositionally biased region" description="Acidic residues" evidence="1">
    <location>
        <begin position="61"/>
        <end position="88"/>
    </location>
</feature>
<feature type="signal peptide" evidence="2">
    <location>
        <begin position="1"/>
        <end position="16"/>
    </location>
</feature>
<evidence type="ECO:0000313" key="3">
    <source>
        <dbReference type="EMBL" id="KAA0703662.1"/>
    </source>
</evidence>
<reference evidence="3 4" key="1">
    <citation type="journal article" date="2019" name="Mol. Ecol. Resour.">
        <title>Chromosome-level genome assembly of Triplophysa tibetana, a fish adapted to the harsh high-altitude environment of the Tibetan Plateau.</title>
        <authorList>
            <person name="Yang X."/>
            <person name="Liu H."/>
            <person name="Ma Z."/>
            <person name="Zou Y."/>
            <person name="Zou M."/>
            <person name="Mao Y."/>
            <person name="Li X."/>
            <person name="Wang H."/>
            <person name="Chen T."/>
            <person name="Wang W."/>
            <person name="Yang R."/>
        </authorList>
    </citation>
    <scope>NUCLEOTIDE SEQUENCE [LARGE SCALE GENOMIC DNA]</scope>
    <source>
        <strain evidence="3">TTIB1903HZAU</strain>
        <tissue evidence="3">Muscle</tissue>
    </source>
</reference>
<dbReference type="PANTHER" id="PTHR10607:SF1">
    <property type="entry name" value="OSTEOPONTIN"/>
    <property type="match status" value="1"/>
</dbReference>
<gene>
    <name evidence="3" type="ORF">E1301_Tti020375</name>
</gene>
<feature type="chain" id="PRO_5023086221" description="Secreted phosphoprotein 1" evidence="2">
    <location>
        <begin position="17"/>
        <end position="291"/>
    </location>
</feature>
<feature type="compositionally biased region" description="Acidic residues" evidence="1">
    <location>
        <begin position="95"/>
        <end position="104"/>
    </location>
</feature>
<comment type="caution">
    <text evidence="3">The sequence shown here is derived from an EMBL/GenBank/DDBJ whole genome shotgun (WGS) entry which is preliminary data.</text>
</comment>
<dbReference type="GO" id="GO:0001503">
    <property type="term" value="P:ossification"/>
    <property type="evidence" value="ECO:0007669"/>
    <property type="project" value="InterPro"/>
</dbReference>
<dbReference type="PANTHER" id="PTHR10607">
    <property type="entry name" value="OSTEOPONTIN"/>
    <property type="match status" value="1"/>
</dbReference>
<sequence length="291" mass="31738">MKTVVVLTLLIATIYCLPVKRSASSSESSEEHAVVQRPAPMLQNPAAKLDQPQPTETIPSESDESTDSADDTEDIDDEPDANEIEVDNDTNSTESESDESDETDATFVPPTEEPTLDPIINTGRGDSLGYADDYKKAIFYVDGKEYEKIPSQYKSYSNEKLDGLMIVSKKMSAYDGQNINDVEKEIKHYKALKVQDDFLEEEDTSTPEIDAALGESETAFVGSQDNKRTSAGDSSSASTSQEETNRSPSNEESTATPGVTDREDDSSQSTESQESDEDTTQTPEPSVVIAI</sequence>
<organism evidence="3 4">
    <name type="scientific">Triplophysa tibetana</name>
    <dbReference type="NCBI Taxonomy" id="1572043"/>
    <lineage>
        <taxon>Eukaryota</taxon>
        <taxon>Metazoa</taxon>
        <taxon>Chordata</taxon>
        <taxon>Craniata</taxon>
        <taxon>Vertebrata</taxon>
        <taxon>Euteleostomi</taxon>
        <taxon>Actinopterygii</taxon>
        <taxon>Neopterygii</taxon>
        <taxon>Teleostei</taxon>
        <taxon>Ostariophysi</taxon>
        <taxon>Cypriniformes</taxon>
        <taxon>Nemacheilidae</taxon>
        <taxon>Triplophysa</taxon>
    </lineage>
</organism>
<name>A0A5A9N0V1_9TELE</name>
<evidence type="ECO:0000313" key="4">
    <source>
        <dbReference type="Proteomes" id="UP000324632"/>
    </source>
</evidence>
<evidence type="ECO:0000256" key="2">
    <source>
        <dbReference type="SAM" id="SignalP"/>
    </source>
</evidence>
<feature type="region of interest" description="Disordered" evidence="1">
    <location>
        <begin position="21"/>
        <end position="127"/>
    </location>
</feature>
<protein>
    <recommendedName>
        <fullName evidence="5">Secreted phosphoprotein 1</fullName>
    </recommendedName>
</protein>
<feature type="compositionally biased region" description="Polar residues" evidence="1">
    <location>
        <begin position="246"/>
        <end position="257"/>
    </location>
</feature>
<dbReference type="Proteomes" id="UP000324632">
    <property type="component" value="Chromosome 23"/>
</dbReference>
<dbReference type="AlphaFoldDB" id="A0A5A9N0V1"/>
<keyword evidence="2" id="KW-0732">Signal</keyword>
<evidence type="ECO:0008006" key="5">
    <source>
        <dbReference type="Google" id="ProtNLM"/>
    </source>
</evidence>
<feature type="region of interest" description="Disordered" evidence="1">
    <location>
        <begin position="198"/>
        <end position="291"/>
    </location>
</feature>
<proteinExistence type="predicted"/>
<dbReference type="EMBL" id="SOYY01000023">
    <property type="protein sequence ID" value="KAA0703662.1"/>
    <property type="molecule type" value="Genomic_DNA"/>
</dbReference>
<keyword evidence="4" id="KW-1185">Reference proteome</keyword>
<dbReference type="GO" id="GO:0007155">
    <property type="term" value="P:cell adhesion"/>
    <property type="evidence" value="ECO:0007669"/>
    <property type="project" value="InterPro"/>
</dbReference>
<feature type="compositionally biased region" description="Low complexity" evidence="1">
    <location>
        <begin position="231"/>
        <end position="240"/>
    </location>
</feature>
<evidence type="ECO:0000256" key="1">
    <source>
        <dbReference type="SAM" id="MobiDB-lite"/>
    </source>
</evidence>